<dbReference type="PROSITE" id="PS00070">
    <property type="entry name" value="ALDEHYDE_DEHYDR_CYS"/>
    <property type="match status" value="1"/>
</dbReference>
<reference evidence="8 9" key="1">
    <citation type="submission" date="2018-10" db="EMBL/GenBank/DDBJ databases">
        <title>Fifty Aureobasidium pullulans genomes reveal a recombining polyextremotolerant generalist.</title>
        <authorList>
            <person name="Gostincar C."/>
            <person name="Turk M."/>
            <person name="Zajc J."/>
            <person name="Gunde-Cimerman N."/>
        </authorList>
    </citation>
    <scope>NUCLEOTIDE SEQUENCE [LARGE SCALE GENOMIC DNA]</scope>
    <source>
        <strain evidence="8 9">EXF-3844</strain>
    </source>
</reference>
<proteinExistence type="inferred from homology"/>
<evidence type="ECO:0000259" key="7">
    <source>
        <dbReference type="Pfam" id="PF00171"/>
    </source>
</evidence>
<gene>
    <name evidence="8" type="ORF">D6C90_07664</name>
</gene>
<evidence type="ECO:0000256" key="1">
    <source>
        <dbReference type="ARBA" id="ARBA00009986"/>
    </source>
</evidence>
<dbReference type="Proteomes" id="UP000310121">
    <property type="component" value="Unassembled WGS sequence"/>
</dbReference>
<sequence length="516" mass="55497">MLPTCKLFPTMSPTAMPTTENTQSNKIETRLFINNEFVESIEGEKFDVFNPYNEEKVASVYEALSGDVDKAVDAAEAALPAWSELGTFARSAYYYKLADLLEAAGPELAELEAKETGKVASMYSKSHLPSALGMEHIMGALALRQFAGLALDVQGGTSLATPGHVNMVIRQPYGVCGAIVPWNIPVLAVVMKMCPALVTGNTLVVKSSEKSPLTALVLARLVKEAGFPPGVFNVLSGFGNPCGAAMASHMKIRKIGFTGSGRTGRLIKEAAAKSNLKRVSLELGGKSPLVIFNDADLDKAIPAAALSILYMAGQVCIASSRLYVHASIADAFQEKLVETIKAMSANSPEGIDPLSPEAKHAPQVDKAQFNNILKYLELAKESGGKIVLGGKKQTDKGYFIEPTVIRDPDHDSRISKEEIFGPVLCFNTFEDEDEVMQKANDSEYGLFASVYTQDISRALRVAKKFESGMVGVNTTSPMSTALDMPFSGWKASGDGVDLSKAALDIWTQTKTIYIKI</sequence>
<evidence type="ECO:0000256" key="6">
    <source>
        <dbReference type="RuleBase" id="RU003345"/>
    </source>
</evidence>
<evidence type="ECO:0000256" key="5">
    <source>
        <dbReference type="PROSITE-ProRule" id="PRU10007"/>
    </source>
</evidence>
<feature type="domain" description="Aldehyde dehydrogenase" evidence="7">
    <location>
        <begin position="38"/>
        <end position="512"/>
    </location>
</feature>
<evidence type="ECO:0000256" key="4">
    <source>
        <dbReference type="ARBA" id="ARBA00049194"/>
    </source>
</evidence>
<dbReference type="Pfam" id="PF00171">
    <property type="entry name" value="Aldedh"/>
    <property type="match status" value="1"/>
</dbReference>
<name>A0A4S9MLM7_AURPU</name>
<dbReference type="InterPro" id="IPR016160">
    <property type="entry name" value="Ald_DH_CS_CYS"/>
</dbReference>
<accession>A0A4S9MLM7</accession>
<evidence type="ECO:0000313" key="8">
    <source>
        <dbReference type="EMBL" id="THZ34585.1"/>
    </source>
</evidence>
<dbReference type="InterPro" id="IPR016163">
    <property type="entry name" value="Ald_DH_C"/>
</dbReference>
<evidence type="ECO:0000313" key="9">
    <source>
        <dbReference type="Proteomes" id="UP000310121"/>
    </source>
</evidence>
<feature type="active site" evidence="5">
    <location>
        <position position="282"/>
    </location>
</feature>
<evidence type="ECO:0000256" key="3">
    <source>
        <dbReference type="ARBA" id="ARBA00024226"/>
    </source>
</evidence>
<dbReference type="InterPro" id="IPR015590">
    <property type="entry name" value="Aldehyde_DH_dom"/>
</dbReference>
<dbReference type="EC" id="1.2.1.3" evidence="3"/>
<protein>
    <recommendedName>
        <fullName evidence="3">aldehyde dehydrogenase (NAD(+))</fullName>
        <ecNumber evidence="3">1.2.1.3</ecNumber>
    </recommendedName>
</protein>
<dbReference type="EMBL" id="QZBN01000947">
    <property type="protein sequence ID" value="THZ34585.1"/>
    <property type="molecule type" value="Genomic_DNA"/>
</dbReference>
<dbReference type="SUPFAM" id="SSF53720">
    <property type="entry name" value="ALDH-like"/>
    <property type="match status" value="1"/>
</dbReference>
<dbReference type="AlphaFoldDB" id="A0A4S9MLM7"/>
<comment type="catalytic activity">
    <reaction evidence="4">
        <text>an aldehyde + NAD(+) + H2O = a carboxylate + NADH + 2 H(+)</text>
        <dbReference type="Rhea" id="RHEA:16185"/>
        <dbReference type="ChEBI" id="CHEBI:15377"/>
        <dbReference type="ChEBI" id="CHEBI:15378"/>
        <dbReference type="ChEBI" id="CHEBI:17478"/>
        <dbReference type="ChEBI" id="CHEBI:29067"/>
        <dbReference type="ChEBI" id="CHEBI:57540"/>
        <dbReference type="ChEBI" id="CHEBI:57945"/>
        <dbReference type="EC" id="1.2.1.3"/>
    </reaction>
</comment>
<dbReference type="InterPro" id="IPR016161">
    <property type="entry name" value="Ald_DH/histidinol_DH"/>
</dbReference>
<dbReference type="Gene3D" id="3.40.309.10">
    <property type="entry name" value="Aldehyde Dehydrogenase, Chain A, domain 2"/>
    <property type="match status" value="1"/>
</dbReference>
<dbReference type="PANTHER" id="PTHR11699">
    <property type="entry name" value="ALDEHYDE DEHYDROGENASE-RELATED"/>
    <property type="match status" value="1"/>
</dbReference>
<dbReference type="FunFam" id="3.40.309.10:FF:000012">
    <property type="entry name" value="Betaine aldehyde dehydrogenase"/>
    <property type="match status" value="1"/>
</dbReference>
<comment type="caution">
    <text evidence="8">The sequence shown here is derived from an EMBL/GenBank/DDBJ whole genome shotgun (WGS) entry which is preliminary data.</text>
</comment>
<dbReference type="PROSITE" id="PS00687">
    <property type="entry name" value="ALDEHYDE_DEHYDR_GLU"/>
    <property type="match status" value="1"/>
</dbReference>
<comment type="similarity">
    <text evidence="1 6">Belongs to the aldehyde dehydrogenase family.</text>
</comment>
<dbReference type="InterPro" id="IPR029510">
    <property type="entry name" value="Ald_DH_CS_GLU"/>
</dbReference>
<organism evidence="8 9">
    <name type="scientific">Aureobasidium pullulans</name>
    <name type="common">Black yeast</name>
    <name type="synonym">Pullularia pullulans</name>
    <dbReference type="NCBI Taxonomy" id="5580"/>
    <lineage>
        <taxon>Eukaryota</taxon>
        <taxon>Fungi</taxon>
        <taxon>Dikarya</taxon>
        <taxon>Ascomycota</taxon>
        <taxon>Pezizomycotina</taxon>
        <taxon>Dothideomycetes</taxon>
        <taxon>Dothideomycetidae</taxon>
        <taxon>Dothideales</taxon>
        <taxon>Saccotheciaceae</taxon>
        <taxon>Aureobasidium</taxon>
    </lineage>
</organism>
<dbReference type="Gene3D" id="3.40.605.10">
    <property type="entry name" value="Aldehyde Dehydrogenase, Chain A, domain 1"/>
    <property type="match status" value="1"/>
</dbReference>
<dbReference type="GO" id="GO:0004029">
    <property type="term" value="F:aldehyde dehydrogenase (NAD+) activity"/>
    <property type="evidence" value="ECO:0007669"/>
    <property type="project" value="UniProtKB-EC"/>
</dbReference>
<dbReference type="InterPro" id="IPR016162">
    <property type="entry name" value="Ald_DH_N"/>
</dbReference>
<dbReference type="FunFam" id="3.40.605.10:FF:000001">
    <property type="entry name" value="Aldehyde dehydrogenase 1"/>
    <property type="match status" value="1"/>
</dbReference>
<keyword evidence="2 6" id="KW-0560">Oxidoreductase</keyword>
<evidence type="ECO:0000256" key="2">
    <source>
        <dbReference type="ARBA" id="ARBA00023002"/>
    </source>
</evidence>